<proteinExistence type="predicted"/>
<dbReference type="Proteomes" id="UP000297948">
    <property type="component" value="Unassembled WGS sequence"/>
</dbReference>
<organism evidence="1 2">
    <name type="scientific">Streptomyces palmae</name>
    <dbReference type="NCBI Taxonomy" id="1701085"/>
    <lineage>
        <taxon>Bacteria</taxon>
        <taxon>Bacillati</taxon>
        <taxon>Actinomycetota</taxon>
        <taxon>Actinomycetes</taxon>
        <taxon>Kitasatosporales</taxon>
        <taxon>Streptomycetaceae</taxon>
        <taxon>Streptomyces</taxon>
    </lineage>
</organism>
<dbReference type="EMBL" id="SRID01000219">
    <property type="protein sequence ID" value="TGB01559.1"/>
    <property type="molecule type" value="Genomic_DNA"/>
</dbReference>
<gene>
    <name evidence="1" type="ORF">E4099_20990</name>
</gene>
<accession>A0A4Z0GXZ6</accession>
<name>A0A4Z0GXZ6_9ACTN</name>
<sequence>MIATLRARRRHTLLRRVAEHLVRQAATKLHTEEVTCAHVSALAFGRYRLNVEKDEAVDYLAAALIAGGHSIDHLQVVDDQSQL</sequence>
<comment type="caution">
    <text evidence="1">The sequence shown here is derived from an EMBL/GenBank/DDBJ whole genome shotgun (WGS) entry which is preliminary data.</text>
</comment>
<keyword evidence="2" id="KW-1185">Reference proteome</keyword>
<dbReference type="AlphaFoldDB" id="A0A4Z0GXZ6"/>
<protein>
    <submittedName>
        <fullName evidence="1">Uncharacterized protein</fullName>
    </submittedName>
</protein>
<evidence type="ECO:0000313" key="2">
    <source>
        <dbReference type="Proteomes" id="UP000297948"/>
    </source>
</evidence>
<evidence type="ECO:0000313" key="1">
    <source>
        <dbReference type="EMBL" id="TGB01559.1"/>
    </source>
</evidence>
<dbReference type="RefSeq" id="WP_135340641.1">
    <property type="nucleotide sequence ID" value="NZ_JBHLTX010000058.1"/>
</dbReference>
<reference evidence="1 2" key="1">
    <citation type="submission" date="2019-03" db="EMBL/GenBank/DDBJ databases">
        <authorList>
            <person name="Gonzalez-Pimentel J.L."/>
        </authorList>
    </citation>
    <scope>NUCLEOTIDE SEQUENCE [LARGE SCALE GENOMIC DNA]</scope>
    <source>
        <strain evidence="1 2">JCM 31289</strain>
    </source>
</reference>